<protein>
    <recommendedName>
        <fullName evidence="6">ATP:glycerol 3-phosphotransferase</fullName>
    </recommendedName>
</protein>
<dbReference type="EMBL" id="CAEZTS010000025">
    <property type="protein sequence ID" value="CAB4571895.1"/>
    <property type="molecule type" value="Genomic_DNA"/>
</dbReference>
<proteinExistence type="inferred from homology"/>
<keyword evidence="4" id="KW-0418">Kinase</keyword>
<dbReference type="InterPro" id="IPR018484">
    <property type="entry name" value="FGGY_N"/>
</dbReference>
<evidence type="ECO:0000259" key="8">
    <source>
        <dbReference type="Pfam" id="PF02782"/>
    </source>
</evidence>
<keyword evidence="3" id="KW-0547">Nucleotide-binding</keyword>
<keyword evidence="5" id="KW-0067">ATP-binding</keyword>
<comment type="similarity">
    <text evidence="1">Belongs to the FGGY kinase family.</text>
</comment>
<dbReference type="GO" id="GO:0005524">
    <property type="term" value="F:ATP binding"/>
    <property type="evidence" value="ECO:0007669"/>
    <property type="project" value="UniProtKB-KW"/>
</dbReference>
<dbReference type="PANTHER" id="PTHR10196">
    <property type="entry name" value="SUGAR KINASE"/>
    <property type="match status" value="1"/>
</dbReference>
<evidence type="ECO:0000256" key="5">
    <source>
        <dbReference type="ARBA" id="ARBA00022840"/>
    </source>
</evidence>
<feature type="domain" description="Carbohydrate kinase FGGY N-terminal" evidence="7">
    <location>
        <begin position="5"/>
        <end position="240"/>
    </location>
</feature>
<accession>A0A6J6E994</accession>
<dbReference type="AlphaFoldDB" id="A0A6J6E994"/>
<dbReference type="PROSITE" id="PS00445">
    <property type="entry name" value="FGGY_KINASES_2"/>
    <property type="match status" value="1"/>
</dbReference>
<evidence type="ECO:0000256" key="4">
    <source>
        <dbReference type="ARBA" id="ARBA00022777"/>
    </source>
</evidence>
<dbReference type="Pfam" id="PF00370">
    <property type="entry name" value="FGGY_N"/>
    <property type="match status" value="1"/>
</dbReference>
<dbReference type="Pfam" id="PF02782">
    <property type="entry name" value="FGGY_C"/>
    <property type="match status" value="1"/>
</dbReference>
<dbReference type="InterPro" id="IPR018483">
    <property type="entry name" value="Carb_kinase_FGGY_CS"/>
</dbReference>
<feature type="domain" description="Carbohydrate kinase FGGY C-terminal" evidence="8">
    <location>
        <begin position="249"/>
        <end position="447"/>
    </location>
</feature>
<evidence type="ECO:0000256" key="2">
    <source>
        <dbReference type="ARBA" id="ARBA00022679"/>
    </source>
</evidence>
<keyword evidence="2" id="KW-0808">Transferase</keyword>
<evidence type="ECO:0000256" key="1">
    <source>
        <dbReference type="ARBA" id="ARBA00009156"/>
    </source>
</evidence>
<dbReference type="InterPro" id="IPR018485">
    <property type="entry name" value="FGGY_C"/>
</dbReference>
<dbReference type="SUPFAM" id="SSF53067">
    <property type="entry name" value="Actin-like ATPase domain"/>
    <property type="match status" value="2"/>
</dbReference>
<dbReference type="GO" id="GO:0005829">
    <property type="term" value="C:cytosol"/>
    <property type="evidence" value="ECO:0007669"/>
    <property type="project" value="TreeGrafter"/>
</dbReference>
<evidence type="ECO:0000259" key="7">
    <source>
        <dbReference type="Pfam" id="PF00370"/>
    </source>
</evidence>
<sequence length="501" mass="52146">MSSSVLVIDIGTSGLRSAVVRPDGSVDGMHHRPFVPSTPFAGLVEFDAVEMARLVLEVSRLSLADAGPVGSVGITNQRASTIVWRRSTGVPIGPALGWQDLRTVGECIMAKLEHGLGLAPNQSATKVAWLLKNHVGDAAAVAAIADDLAFGTVDTWIAWTLSGGSLHVTDHGNAAVTGLCEITADGGPRWHARACDALGVPMRILPTIVASSGVIGHATALDGAPPIAALAGDQQASLIGQSCVRPNMAKCTFGTGGMMNVLLGAQAPDAPERLAHGTFPIVAWSRAGTPAPDVWWASEAIMLSAGTNVEWLRDDLGIISDAADSDAIAASCADTDGVVYVPALLGLGTPHWDYGARGALLGLTRGSGRAQVVRAVLEGVAHRGADLLEAVEADHPDVRVPEIRVDGGMSRNRTFVQALADATGRPVAVSPLSEATTLGAGYLAGLATGTWATFDEIADLWRPLSLVEPRPDPDRARQREKWADAVTRASGWIPELSSLDF</sequence>
<dbReference type="InterPro" id="IPR000577">
    <property type="entry name" value="Carb_kinase_FGGY"/>
</dbReference>
<gene>
    <name evidence="9" type="ORF">UFOPK1722_00440</name>
</gene>
<dbReference type="GO" id="GO:0004370">
    <property type="term" value="F:glycerol kinase activity"/>
    <property type="evidence" value="ECO:0007669"/>
    <property type="project" value="TreeGrafter"/>
</dbReference>
<organism evidence="9">
    <name type="scientific">freshwater metagenome</name>
    <dbReference type="NCBI Taxonomy" id="449393"/>
    <lineage>
        <taxon>unclassified sequences</taxon>
        <taxon>metagenomes</taxon>
        <taxon>ecological metagenomes</taxon>
    </lineage>
</organism>
<dbReference type="PANTHER" id="PTHR10196:SF69">
    <property type="entry name" value="GLYCEROL KINASE"/>
    <property type="match status" value="1"/>
</dbReference>
<name>A0A6J6E994_9ZZZZ</name>
<dbReference type="GO" id="GO:0019563">
    <property type="term" value="P:glycerol catabolic process"/>
    <property type="evidence" value="ECO:0007669"/>
    <property type="project" value="TreeGrafter"/>
</dbReference>
<evidence type="ECO:0000313" key="9">
    <source>
        <dbReference type="EMBL" id="CAB4571895.1"/>
    </source>
</evidence>
<dbReference type="PIRSF" id="PIRSF000538">
    <property type="entry name" value="GlpK"/>
    <property type="match status" value="1"/>
</dbReference>
<dbReference type="Gene3D" id="3.30.420.40">
    <property type="match status" value="2"/>
</dbReference>
<evidence type="ECO:0000256" key="6">
    <source>
        <dbReference type="ARBA" id="ARBA00043149"/>
    </source>
</evidence>
<evidence type="ECO:0000256" key="3">
    <source>
        <dbReference type="ARBA" id="ARBA00022741"/>
    </source>
</evidence>
<dbReference type="InterPro" id="IPR043129">
    <property type="entry name" value="ATPase_NBD"/>
</dbReference>
<reference evidence="9" key="1">
    <citation type="submission" date="2020-05" db="EMBL/GenBank/DDBJ databases">
        <authorList>
            <person name="Chiriac C."/>
            <person name="Salcher M."/>
            <person name="Ghai R."/>
            <person name="Kavagutti S V."/>
        </authorList>
    </citation>
    <scope>NUCLEOTIDE SEQUENCE</scope>
</reference>